<comment type="subcellular location">
    <subcellularLocation>
        <location evidence="2">Membrane</location>
    </subcellularLocation>
</comment>
<dbReference type="SMART" id="SM00448">
    <property type="entry name" value="REC"/>
    <property type="match status" value="2"/>
</dbReference>
<feature type="modified residue" description="4-aspartylphosphate" evidence="12">
    <location>
        <position position="487"/>
    </location>
</feature>
<dbReference type="InterPro" id="IPR036097">
    <property type="entry name" value="HisK_dim/P_sf"/>
</dbReference>
<dbReference type="FunFam" id="1.10.287.130:FF:000038">
    <property type="entry name" value="Sensory transduction histidine kinase"/>
    <property type="match status" value="1"/>
</dbReference>
<gene>
    <name evidence="16" type="ORF">KEU06_24055</name>
</gene>
<keyword evidence="7" id="KW-0418">Kinase</keyword>
<feature type="modified residue" description="4-aspartylphosphate" evidence="12">
    <location>
        <position position="367"/>
    </location>
</feature>
<dbReference type="Pfam" id="PF02518">
    <property type="entry name" value="HATPase_c"/>
    <property type="match status" value="1"/>
</dbReference>
<comment type="caution">
    <text evidence="16">The sequence shown here is derived from an EMBL/GenBank/DDBJ whole genome shotgun (WGS) entry which is preliminary data.</text>
</comment>
<dbReference type="InterPro" id="IPR036890">
    <property type="entry name" value="HATPase_C_sf"/>
</dbReference>
<dbReference type="CDD" id="cd16922">
    <property type="entry name" value="HATPase_EvgS-ArcB-TorS-like"/>
    <property type="match status" value="1"/>
</dbReference>
<dbReference type="GO" id="GO:0009927">
    <property type="term" value="F:histidine phosphotransfer kinase activity"/>
    <property type="evidence" value="ECO:0007669"/>
    <property type="project" value="TreeGrafter"/>
</dbReference>
<dbReference type="SUPFAM" id="SSF55874">
    <property type="entry name" value="ATPase domain of HSP90 chaperone/DNA topoisomerase II/histidine kinase"/>
    <property type="match status" value="1"/>
</dbReference>
<dbReference type="CDD" id="cd00156">
    <property type="entry name" value="REC"/>
    <property type="match status" value="1"/>
</dbReference>
<dbReference type="SUPFAM" id="SSF47384">
    <property type="entry name" value="Homodimeric domain of signal transducing histidine kinase"/>
    <property type="match status" value="1"/>
</dbReference>
<dbReference type="AlphaFoldDB" id="A0A942E2D9"/>
<dbReference type="GO" id="GO:0000155">
    <property type="term" value="F:phosphorelay sensor kinase activity"/>
    <property type="evidence" value="ECO:0007669"/>
    <property type="project" value="InterPro"/>
</dbReference>
<keyword evidence="5" id="KW-0808">Transferase</keyword>
<evidence type="ECO:0000259" key="15">
    <source>
        <dbReference type="PROSITE" id="PS50110"/>
    </source>
</evidence>
<evidence type="ECO:0000256" key="13">
    <source>
        <dbReference type="SAM" id="Coils"/>
    </source>
</evidence>
<keyword evidence="6" id="KW-0547">Nucleotide-binding</keyword>
<reference evidence="16" key="1">
    <citation type="submission" date="2021-04" db="EMBL/GenBank/DDBJ databases">
        <title>Pseudaminobacter soli sp. nov., isolated from paddy soil contaminated by heavy metals.</title>
        <authorList>
            <person name="Zhang K."/>
        </authorList>
    </citation>
    <scope>NUCLEOTIDE SEQUENCE</scope>
    <source>
        <strain evidence="16">19-2017</strain>
    </source>
</reference>
<keyword evidence="17" id="KW-1185">Reference proteome</keyword>
<sequence length="577" mass="63470">MSNIQQLERRLERERQARKAAEAIAEEKTRAIYEANVSLQQLNNRLEELVEQRTAELAAARDEAVRASKAKSDFLASMSHELRTPLNAIIGYSEILLDESEDQVQPQVRPDLEKIRGAGRHLLGLINDILDLSKIEAGKMDLFLETFDVAALLDDVQATVRPLMAENGNTFALHRETQLGMLRSDQTKVRQILLNLVSNAAKFTKDGQITLAARRTRLGAGYGVEFEVSDRGIGMTPEQLSRLFQPFSQADASTTRKYGGTGLGLAITRHFCRILGGDVTVASEFGEGSTFNVIVPDNDSNAAIAAPQPVWEQRVVGTVLVVEDGREGAKSLAEPLTQEGYRVIAAAAGADGLRLAREQKPDAIILDVVNPEFDGWTILRLLKTDAELCDIPVILVTVLGDRDMGFALGAAEHLTKPINPKELLRLLARVQRPEITPDVLIVDDDQSTRGMLRRMLVKEGWRVREAANGAEGLEQLARAVPAVMLLDLIMPEVDGFEVLRAVRQTAAWRDIPVVIVTSKDLSRDELEWLRGHAMDVFQKGAYSRAELIAAVRAMVDAARLASSRTVPTDRGEGKDVA</sequence>
<dbReference type="PANTHER" id="PTHR43047">
    <property type="entry name" value="TWO-COMPONENT HISTIDINE PROTEIN KINASE"/>
    <property type="match status" value="1"/>
</dbReference>
<dbReference type="PROSITE" id="PS50109">
    <property type="entry name" value="HIS_KIN"/>
    <property type="match status" value="1"/>
</dbReference>
<evidence type="ECO:0000256" key="5">
    <source>
        <dbReference type="ARBA" id="ARBA00022679"/>
    </source>
</evidence>
<evidence type="ECO:0000256" key="11">
    <source>
        <dbReference type="ARBA" id="ARBA00023306"/>
    </source>
</evidence>
<dbReference type="RefSeq" id="WP_188257248.1">
    <property type="nucleotide sequence ID" value="NZ_JABVCF010000015.1"/>
</dbReference>
<dbReference type="Gene3D" id="1.10.287.130">
    <property type="match status" value="1"/>
</dbReference>
<dbReference type="Pfam" id="PF00512">
    <property type="entry name" value="HisKA"/>
    <property type="match status" value="1"/>
</dbReference>
<dbReference type="SMART" id="SM00387">
    <property type="entry name" value="HATPase_c"/>
    <property type="match status" value="1"/>
</dbReference>
<dbReference type="PROSITE" id="PS50110">
    <property type="entry name" value="RESPONSE_REGULATORY"/>
    <property type="match status" value="2"/>
</dbReference>
<keyword evidence="8" id="KW-0067">ATP-binding</keyword>
<comment type="catalytic activity">
    <reaction evidence="1">
        <text>ATP + protein L-histidine = ADP + protein N-phospho-L-histidine.</text>
        <dbReference type="EC" id="2.7.13.3"/>
    </reaction>
</comment>
<dbReference type="InterPro" id="IPR003661">
    <property type="entry name" value="HisK_dim/P_dom"/>
</dbReference>
<keyword evidence="10" id="KW-0472">Membrane</keyword>
<dbReference type="SUPFAM" id="SSF52172">
    <property type="entry name" value="CheY-like"/>
    <property type="match status" value="2"/>
</dbReference>
<evidence type="ECO:0000256" key="8">
    <source>
        <dbReference type="ARBA" id="ARBA00022840"/>
    </source>
</evidence>
<evidence type="ECO:0000256" key="6">
    <source>
        <dbReference type="ARBA" id="ARBA00022741"/>
    </source>
</evidence>
<keyword evidence="4 12" id="KW-0597">Phosphoprotein</keyword>
<evidence type="ECO:0000313" key="16">
    <source>
        <dbReference type="EMBL" id="MBS3651697.1"/>
    </source>
</evidence>
<evidence type="ECO:0000256" key="12">
    <source>
        <dbReference type="PROSITE-ProRule" id="PRU00169"/>
    </source>
</evidence>
<feature type="domain" description="Response regulatory" evidence="15">
    <location>
        <begin position="318"/>
        <end position="431"/>
    </location>
</feature>
<evidence type="ECO:0000313" key="17">
    <source>
        <dbReference type="Proteomes" id="UP000680348"/>
    </source>
</evidence>
<evidence type="ECO:0000256" key="3">
    <source>
        <dbReference type="ARBA" id="ARBA00012438"/>
    </source>
</evidence>
<proteinExistence type="predicted"/>
<dbReference type="PRINTS" id="PR00344">
    <property type="entry name" value="BCTRLSENSOR"/>
</dbReference>
<feature type="domain" description="Histidine kinase" evidence="14">
    <location>
        <begin position="77"/>
        <end position="299"/>
    </location>
</feature>
<dbReference type="FunFam" id="3.30.565.10:FF:000010">
    <property type="entry name" value="Sensor histidine kinase RcsC"/>
    <property type="match status" value="1"/>
</dbReference>
<dbReference type="SMART" id="SM00388">
    <property type="entry name" value="HisKA"/>
    <property type="match status" value="1"/>
</dbReference>
<dbReference type="InterPro" id="IPR005467">
    <property type="entry name" value="His_kinase_dom"/>
</dbReference>
<keyword evidence="9" id="KW-0902">Two-component regulatory system</keyword>
<dbReference type="EMBL" id="JAGWCR010000015">
    <property type="protein sequence ID" value="MBS3651697.1"/>
    <property type="molecule type" value="Genomic_DNA"/>
</dbReference>
<dbReference type="InterPro" id="IPR011006">
    <property type="entry name" value="CheY-like_superfamily"/>
</dbReference>
<feature type="coiled-coil region" evidence="13">
    <location>
        <begin position="4"/>
        <end position="63"/>
    </location>
</feature>
<dbReference type="Proteomes" id="UP000680348">
    <property type="component" value="Unassembled WGS sequence"/>
</dbReference>
<dbReference type="Gene3D" id="3.40.50.2300">
    <property type="match status" value="2"/>
</dbReference>
<evidence type="ECO:0000256" key="10">
    <source>
        <dbReference type="ARBA" id="ARBA00023136"/>
    </source>
</evidence>
<dbReference type="InterPro" id="IPR004358">
    <property type="entry name" value="Sig_transdc_His_kin-like_C"/>
</dbReference>
<evidence type="ECO:0000256" key="2">
    <source>
        <dbReference type="ARBA" id="ARBA00004370"/>
    </source>
</evidence>
<dbReference type="PANTHER" id="PTHR43047:SF72">
    <property type="entry name" value="OSMOSENSING HISTIDINE PROTEIN KINASE SLN1"/>
    <property type="match status" value="1"/>
</dbReference>
<evidence type="ECO:0000256" key="1">
    <source>
        <dbReference type="ARBA" id="ARBA00000085"/>
    </source>
</evidence>
<dbReference type="Pfam" id="PF00072">
    <property type="entry name" value="Response_reg"/>
    <property type="match status" value="2"/>
</dbReference>
<keyword evidence="13" id="KW-0175">Coiled coil</keyword>
<name>A0A942E2D9_9HYPH</name>
<keyword evidence="11" id="KW-0131">Cell cycle</keyword>
<dbReference type="Gene3D" id="3.30.565.10">
    <property type="entry name" value="Histidine kinase-like ATPase, C-terminal domain"/>
    <property type="match status" value="1"/>
</dbReference>
<accession>A0A942E2D9</accession>
<dbReference type="InterPro" id="IPR003594">
    <property type="entry name" value="HATPase_dom"/>
</dbReference>
<dbReference type="GO" id="GO:0005524">
    <property type="term" value="F:ATP binding"/>
    <property type="evidence" value="ECO:0007669"/>
    <property type="project" value="UniProtKB-KW"/>
</dbReference>
<evidence type="ECO:0000256" key="4">
    <source>
        <dbReference type="ARBA" id="ARBA00022553"/>
    </source>
</evidence>
<dbReference type="InterPro" id="IPR001789">
    <property type="entry name" value="Sig_transdc_resp-reg_receiver"/>
</dbReference>
<dbReference type="CDD" id="cd00082">
    <property type="entry name" value="HisKA"/>
    <property type="match status" value="1"/>
</dbReference>
<dbReference type="EC" id="2.7.13.3" evidence="3"/>
<evidence type="ECO:0000256" key="7">
    <source>
        <dbReference type="ARBA" id="ARBA00022777"/>
    </source>
</evidence>
<evidence type="ECO:0000256" key="9">
    <source>
        <dbReference type="ARBA" id="ARBA00023012"/>
    </source>
</evidence>
<evidence type="ECO:0000259" key="14">
    <source>
        <dbReference type="PROSITE" id="PS50109"/>
    </source>
</evidence>
<feature type="domain" description="Response regulatory" evidence="15">
    <location>
        <begin position="438"/>
        <end position="554"/>
    </location>
</feature>
<protein>
    <recommendedName>
        <fullName evidence="3">histidine kinase</fullName>
        <ecNumber evidence="3">2.7.13.3</ecNumber>
    </recommendedName>
</protein>
<organism evidence="16 17">
    <name type="scientific">Pseudaminobacter soli</name>
    <name type="common">ex Zhang et al. 2022</name>
    <dbReference type="NCBI Taxonomy" id="2831468"/>
    <lineage>
        <taxon>Bacteria</taxon>
        <taxon>Pseudomonadati</taxon>
        <taxon>Pseudomonadota</taxon>
        <taxon>Alphaproteobacteria</taxon>
        <taxon>Hyphomicrobiales</taxon>
        <taxon>Phyllobacteriaceae</taxon>
        <taxon>Pseudaminobacter</taxon>
    </lineage>
</organism>
<dbReference type="GO" id="GO:0005886">
    <property type="term" value="C:plasma membrane"/>
    <property type="evidence" value="ECO:0007669"/>
    <property type="project" value="TreeGrafter"/>
</dbReference>